<feature type="transmembrane region" description="Helical" evidence="8">
    <location>
        <begin position="140"/>
        <end position="159"/>
    </location>
</feature>
<evidence type="ECO:0000256" key="5">
    <source>
        <dbReference type="ARBA" id="ARBA00022692"/>
    </source>
</evidence>
<name>A0ABM6RVN2_9FIRM</name>
<evidence type="ECO:0000256" key="3">
    <source>
        <dbReference type="ARBA" id="ARBA00022448"/>
    </source>
</evidence>
<evidence type="ECO:0000256" key="4">
    <source>
        <dbReference type="ARBA" id="ARBA00022475"/>
    </source>
</evidence>
<dbReference type="InterPro" id="IPR002549">
    <property type="entry name" value="AI-2E-like"/>
</dbReference>
<feature type="transmembrane region" description="Helical" evidence="8">
    <location>
        <begin position="233"/>
        <end position="252"/>
    </location>
</feature>
<comment type="subcellular location">
    <subcellularLocation>
        <location evidence="1">Cell membrane</location>
        <topology evidence="1">Multi-pass membrane protein</topology>
    </subcellularLocation>
</comment>
<feature type="transmembrane region" description="Helical" evidence="8">
    <location>
        <begin position="23"/>
        <end position="45"/>
    </location>
</feature>
<evidence type="ECO:0000256" key="6">
    <source>
        <dbReference type="ARBA" id="ARBA00022989"/>
    </source>
</evidence>
<feature type="transmembrane region" description="Helical" evidence="8">
    <location>
        <begin position="302"/>
        <end position="323"/>
    </location>
</feature>
<sequence length="337" mass="36038">MVIIMAGIILFAAERILSRLHEVVIVLLLAGTLFITLNPLVTAIAQRYKRSWAVLIVMAGALLVIFGGLSGLSSIIVIQTQHLARQLPADLKRLVPIIVNALNTAGIPLNMRQIEHTALQHATATSTAALHDTFTIVRSIFRGFVDTVLIIFITIYLLLDAPRMGETLQHLVPKKSRPAFAAVEHTVVRVMGGYVRGQLLLSLLIGLAFGVGSALIGLPDAILIAFIASLGELIPLLGPIIGALLPLIFALLEHPATRVPEVLILLLGIHLLESDVLGPRIMRDNVGLHPVLSVTALLIGANWLGIWGALFAVPTAGIVVAALRAGAKAWSVYVEEP</sequence>
<comment type="similarity">
    <text evidence="2">Belongs to the autoinducer-2 exporter (AI-2E) (TC 2.A.86) family.</text>
</comment>
<organism evidence="9 10">
    <name type="scientific">Sulfobacillus thermotolerans</name>
    <dbReference type="NCBI Taxonomy" id="338644"/>
    <lineage>
        <taxon>Bacteria</taxon>
        <taxon>Bacillati</taxon>
        <taxon>Bacillota</taxon>
        <taxon>Clostridia</taxon>
        <taxon>Eubacteriales</taxon>
        <taxon>Clostridiales Family XVII. Incertae Sedis</taxon>
        <taxon>Sulfobacillus</taxon>
    </lineage>
</organism>
<accession>A0ABM6RVN2</accession>
<dbReference type="PANTHER" id="PTHR21716:SF53">
    <property type="entry name" value="PERMEASE PERM-RELATED"/>
    <property type="match status" value="1"/>
</dbReference>
<evidence type="ECO:0008006" key="11">
    <source>
        <dbReference type="Google" id="ProtNLM"/>
    </source>
</evidence>
<keyword evidence="6 8" id="KW-1133">Transmembrane helix</keyword>
<keyword evidence="4" id="KW-1003">Cell membrane</keyword>
<evidence type="ECO:0000256" key="8">
    <source>
        <dbReference type="SAM" id="Phobius"/>
    </source>
</evidence>
<evidence type="ECO:0000313" key="9">
    <source>
        <dbReference type="EMBL" id="AUW95404.1"/>
    </source>
</evidence>
<keyword evidence="5 8" id="KW-0812">Transmembrane</keyword>
<keyword evidence="7 8" id="KW-0472">Membrane</keyword>
<evidence type="ECO:0000313" key="10">
    <source>
        <dbReference type="Proteomes" id="UP000325292"/>
    </source>
</evidence>
<dbReference type="Pfam" id="PF01594">
    <property type="entry name" value="AI-2E_transport"/>
    <property type="match status" value="1"/>
</dbReference>
<keyword evidence="3" id="KW-0813">Transport</keyword>
<evidence type="ECO:0000256" key="1">
    <source>
        <dbReference type="ARBA" id="ARBA00004651"/>
    </source>
</evidence>
<reference evidence="9 10" key="1">
    <citation type="journal article" date="2019" name="Sci. Rep.">
        <title>Sulfobacillus thermotolerans: new insights into resistance and metabolic capacities of acidophilic chemolithotrophs.</title>
        <authorList>
            <person name="Panyushkina A.E."/>
            <person name="Babenko V.V."/>
            <person name="Nikitina A.S."/>
            <person name="Selezneva O.V."/>
            <person name="Tsaplina I.A."/>
            <person name="Letarova M.A."/>
            <person name="Kostryukova E.S."/>
            <person name="Letarov A.V."/>
        </authorList>
    </citation>
    <scope>NUCLEOTIDE SEQUENCE [LARGE SCALE GENOMIC DNA]</scope>
    <source>
        <strain evidence="9 10">Kr1</strain>
    </source>
</reference>
<gene>
    <name evidence="9" type="ORF">BXT84_05160</name>
</gene>
<keyword evidence="10" id="KW-1185">Reference proteome</keyword>
<evidence type="ECO:0000256" key="2">
    <source>
        <dbReference type="ARBA" id="ARBA00009773"/>
    </source>
</evidence>
<protein>
    <recommendedName>
        <fullName evidence="11">AI-2E family transporter</fullName>
    </recommendedName>
</protein>
<dbReference type="Proteomes" id="UP000325292">
    <property type="component" value="Chromosome"/>
</dbReference>
<dbReference type="PANTHER" id="PTHR21716">
    <property type="entry name" value="TRANSMEMBRANE PROTEIN"/>
    <property type="match status" value="1"/>
</dbReference>
<evidence type="ECO:0000256" key="7">
    <source>
        <dbReference type="ARBA" id="ARBA00023136"/>
    </source>
</evidence>
<proteinExistence type="inferred from homology"/>
<feature type="transmembrane region" description="Helical" evidence="8">
    <location>
        <begin position="52"/>
        <end position="78"/>
    </location>
</feature>
<dbReference type="EMBL" id="CP019454">
    <property type="protein sequence ID" value="AUW95404.1"/>
    <property type="molecule type" value="Genomic_DNA"/>
</dbReference>
<feature type="transmembrane region" description="Helical" evidence="8">
    <location>
        <begin position="199"/>
        <end position="227"/>
    </location>
</feature>